<name>A0AAV7E119_ARIFI</name>
<dbReference type="Proteomes" id="UP000825729">
    <property type="component" value="Unassembled WGS sequence"/>
</dbReference>
<dbReference type="GO" id="GO:0009507">
    <property type="term" value="C:chloroplast"/>
    <property type="evidence" value="ECO:0007669"/>
    <property type="project" value="TreeGrafter"/>
</dbReference>
<dbReference type="GO" id="GO:0032051">
    <property type="term" value="F:clathrin light chain binding"/>
    <property type="evidence" value="ECO:0007669"/>
    <property type="project" value="TreeGrafter"/>
</dbReference>
<dbReference type="GO" id="GO:0006898">
    <property type="term" value="P:receptor-mediated endocytosis"/>
    <property type="evidence" value="ECO:0007669"/>
    <property type="project" value="TreeGrafter"/>
</dbReference>
<dbReference type="GO" id="GO:0009506">
    <property type="term" value="C:plasmodesma"/>
    <property type="evidence" value="ECO:0007669"/>
    <property type="project" value="TreeGrafter"/>
</dbReference>
<protein>
    <submittedName>
        <fullName evidence="1">Uncharacterized protein</fullName>
    </submittedName>
</protein>
<dbReference type="PANTHER" id="PTHR10292">
    <property type="entry name" value="CLATHRIN HEAVY CHAIN RELATED"/>
    <property type="match status" value="1"/>
</dbReference>
<dbReference type="GO" id="GO:0005886">
    <property type="term" value="C:plasma membrane"/>
    <property type="evidence" value="ECO:0007669"/>
    <property type="project" value="TreeGrafter"/>
</dbReference>
<reference evidence="1 2" key="1">
    <citation type="submission" date="2021-07" db="EMBL/GenBank/DDBJ databases">
        <title>The Aristolochia fimbriata genome: insights into angiosperm evolution, floral development and chemical biosynthesis.</title>
        <authorList>
            <person name="Jiao Y."/>
        </authorList>
    </citation>
    <scope>NUCLEOTIDE SEQUENCE [LARGE SCALE GENOMIC DNA]</scope>
    <source>
        <strain evidence="1">IBCAS-2021</strain>
        <tissue evidence="1">Leaf</tissue>
    </source>
</reference>
<sequence length="131" mass="14590">MDYISRLNNFGGPAIGGVAVDAAIYEVAFPIFKKFNLNVRDVNVLLDNLQVLSVLWSLIFRVEEDAVWIHSVGYIPDYLSLFLTILRTNPQEAVIFALMMSHMQGGCPIDYSTITDLFLQVNPGNAPLVVN</sequence>
<dbReference type="AlphaFoldDB" id="A0AAV7E119"/>
<proteinExistence type="predicted"/>
<gene>
    <name evidence="1" type="ORF">H6P81_018008</name>
</gene>
<accession>A0AAV7E119</accession>
<dbReference type="PANTHER" id="PTHR10292:SF25">
    <property type="entry name" value="CLATHRIN HEAVY CHAIN"/>
    <property type="match status" value="1"/>
</dbReference>
<evidence type="ECO:0000313" key="1">
    <source>
        <dbReference type="EMBL" id="KAG9442154.1"/>
    </source>
</evidence>
<dbReference type="GO" id="GO:0005794">
    <property type="term" value="C:Golgi apparatus"/>
    <property type="evidence" value="ECO:0007669"/>
    <property type="project" value="TreeGrafter"/>
</dbReference>
<organism evidence="1 2">
    <name type="scientific">Aristolochia fimbriata</name>
    <name type="common">White veined hardy Dutchman's pipe vine</name>
    <dbReference type="NCBI Taxonomy" id="158543"/>
    <lineage>
        <taxon>Eukaryota</taxon>
        <taxon>Viridiplantae</taxon>
        <taxon>Streptophyta</taxon>
        <taxon>Embryophyta</taxon>
        <taxon>Tracheophyta</taxon>
        <taxon>Spermatophyta</taxon>
        <taxon>Magnoliopsida</taxon>
        <taxon>Magnoliidae</taxon>
        <taxon>Piperales</taxon>
        <taxon>Aristolochiaceae</taxon>
        <taxon>Aristolochia</taxon>
    </lineage>
</organism>
<dbReference type="InterPro" id="IPR016024">
    <property type="entry name" value="ARM-type_fold"/>
</dbReference>
<dbReference type="EMBL" id="JAINDJ010000007">
    <property type="protein sequence ID" value="KAG9442154.1"/>
    <property type="molecule type" value="Genomic_DNA"/>
</dbReference>
<evidence type="ECO:0000313" key="2">
    <source>
        <dbReference type="Proteomes" id="UP000825729"/>
    </source>
</evidence>
<dbReference type="SUPFAM" id="SSF48371">
    <property type="entry name" value="ARM repeat"/>
    <property type="match status" value="1"/>
</dbReference>
<dbReference type="GO" id="GO:0071439">
    <property type="term" value="C:clathrin complex"/>
    <property type="evidence" value="ECO:0007669"/>
    <property type="project" value="TreeGrafter"/>
</dbReference>
<keyword evidence="2" id="KW-1185">Reference proteome</keyword>
<comment type="caution">
    <text evidence="1">The sequence shown here is derived from an EMBL/GenBank/DDBJ whole genome shotgun (WGS) entry which is preliminary data.</text>
</comment>